<evidence type="ECO:0000313" key="2">
    <source>
        <dbReference type="EMBL" id="GAG42554.1"/>
    </source>
</evidence>
<feature type="non-terminal residue" evidence="2">
    <location>
        <position position="68"/>
    </location>
</feature>
<dbReference type="EMBL" id="BARS01059045">
    <property type="protein sequence ID" value="GAG42554.1"/>
    <property type="molecule type" value="Genomic_DNA"/>
</dbReference>
<dbReference type="AlphaFoldDB" id="X0XHA1"/>
<name>X0XHA1_9ZZZZ</name>
<accession>X0XHA1</accession>
<gene>
    <name evidence="2" type="ORF">S01H1_85761</name>
</gene>
<protein>
    <recommendedName>
        <fullName evidence="1">Methyltransferase type 11 domain-containing protein</fullName>
    </recommendedName>
</protein>
<dbReference type="Pfam" id="PF08241">
    <property type="entry name" value="Methyltransf_11"/>
    <property type="match status" value="1"/>
</dbReference>
<feature type="domain" description="Methyltransferase type 11" evidence="1">
    <location>
        <begin position="29"/>
        <end position="67"/>
    </location>
</feature>
<evidence type="ECO:0000259" key="1">
    <source>
        <dbReference type="Pfam" id="PF08241"/>
    </source>
</evidence>
<comment type="caution">
    <text evidence="2">The sequence shown here is derived from an EMBL/GenBank/DDBJ whole genome shotgun (WGS) entry which is preliminary data.</text>
</comment>
<dbReference type="InterPro" id="IPR013216">
    <property type="entry name" value="Methyltransf_11"/>
</dbReference>
<sequence>DECHLKQHLDEGASYWGIGLGEHLDQQVNLEKEKIPFPENSFDCVLCLDVLEHLEHIHQVFDELCRVT</sequence>
<dbReference type="InterPro" id="IPR029063">
    <property type="entry name" value="SAM-dependent_MTases_sf"/>
</dbReference>
<reference evidence="2" key="1">
    <citation type="journal article" date="2014" name="Front. Microbiol.">
        <title>High frequency of phylogenetically diverse reductive dehalogenase-homologous genes in deep subseafloor sedimentary metagenomes.</title>
        <authorList>
            <person name="Kawai M."/>
            <person name="Futagami T."/>
            <person name="Toyoda A."/>
            <person name="Takaki Y."/>
            <person name="Nishi S."/>
            <person name="Hori S."/>
            <person name="Arai W."/>
            <person name="Tsubouchi T."/>
            <person name="Morono Y."/>
            <person name="Uchiyama I."/>
            <person name="Ito T."/>
            <person name="Fujiyama A."/>
            <person name="Inagaki F."/>
            <person name="Takami H."/>
        </authorList>
    </citation>
    <scope>NUCLEOTIDE SEQUENCE</scope>
    <source>
        <strain evidence="2">Expedition CK06-06</strain>
    </source>
</reference>
<feature type="non-terminal residue" evidence="2">
    <location>
        <position position="1"/>
    </location>
</feature>
<dbReference type="Gene3D" id="3.40.50.150">
    <property type="entry name" value="Vaccinia Virus protein VP39"/>
    <property type="match status" value="1"/>
</dbReference>
<proteinExistence type="predicted"/>
<dbReference type="SUPFAM" id="SSF53335">
    <property type="entry name" value="S-adenosyl-L-methionine-dependent methyltransferases"/>
    <property type="match status" value="1"/>
</dbReference>
<dbReference type="GO" id="GO:0008757">
    <property type="term" value="F:S-adenosylmethionine-dependent methyltransferase activity"/>
    <property type="evidence" value="ECO:0007669"/>
    <property type="project" value="InterPro"/>
</dbReference>
<organism evidence="2">
    <name type="scientific">marine sediment metagenome</name>
    <dbReference type="NCBI Taxonomy" id="412755"/>
    <lineage>
        <taxon>unclassified sequences</taxon>
        <taxon>metagenomes</taxon>
        <taxon>ecological metagenomes</taxon>
    </lineage>
</organism>